<dbReference type="Proteomes" id="UP000649151">
    <property type="component" value="Unassembled WGS sequence"/>
</dbReference>
<dbReference type="EMBL" id="JACOQK010000001">
    <property type="protein sequence ID" value="MBC5786541.1"/>
    <property type="molecule type" value="Genomic_DNA"/>
</dbReference>
<keyword evidence="1" id="KW-0805">Transcription regulation</keyword>
<dbReference type="InterPro" id="IPR012925">
    <property type="entry name" value="TipAS_dom"/>
</dbReference>
<dbReference type="CDD" id="cd01106">
    <property type="entry name" value="HTH_TipAL-Mta"/>
    <property type="match status" value="1"/>
</dbReference>
<dbReference type="SUPFAM" id="SSF46955">
    <property type="entry name" value="Putative DNA-binding domain"/>
    <property type="match status" value="1"/>
</dbReference>
<feature type="domain" description="HTH merR-type" evidence="5">
    <location>
        <begin position="2"/>
        <end position="71"/>
    </location>
</feature>
<keyword evidence="4" id="KW-0804">Transcription</keyword>
<evidence type="ECO:0000256" key="1">
    <source>
        <dbReference type="ARBA" id="ARBA00023015"/>
    </source>
</evidence>
<evidence type="ECO:0000313" key="6">
    <source>
        <dbReference type="EMBL" id="MBC5786541.1"/>
    </source>
</evidence>
<protein>
    <submittedName>
        <fullName evidence="6">MerR family transcriptional regulator</fullName>
    </submittedName>
</protein>
<organism evidence="6 7">
    <name type="scientific">Clostridium facile</name>
    <dbReference type="NCBI Taxonomy" id="2763035"/>
    <lineage>
        <taxon>Bacteria</taxon>
        <taxon>Bacillati</taxon>
        <taxon>Bacillota</taxon>
        <taxon>Clostridia</taxon>
        <taxon>Eubacteriales</taxon>
        <taxon>Clostridiaceae</taxon>
        <taxon>Clostridium</taxon>
    </lineage>
</organism>
<dbReference type="PRINTS" id="PR00040">
    <property type="entry name" value="HTHMERR"/>
</dbReference>
<dbReference type="PANTHER" id="PTHR30204">
    <property type="entry name" value="REDOX-CYCLING DRUG-SENSING TRANSCRIPTIONAL ACTIVATOR SOXR"/>
    <property type="match status" value="1"/>
</dbReference>
<evidence type="ECO:0000256" key="3">
    <source>
        <dbReference type="ARBA" id="ARBA00023159"/>
    </source>
</evidence>
<dbReference type="InterPro" id="IPR036244">
    <property type="entry name" value="TipA-like_antibiotic-bd"/>
</dbReference>
<dbReference type="Pfam" id="PF13411">
    <property type="entry name" value="MerR_1"/>
    <property type="match status" value="1"/>
</dbReference>
<dbReference type="Gene3D" id="1.10.490.50">
    <property type="entry name" value="Antibiotic binding domain of TipA-like multidrug resistance regulators"/>
    <property type="match status" value="1"/>
</dbReference>
<reference evidence="6 7" key="1">
    <citation type="submission" date="2020-08" db="EMBL/GenBank/DDBJ databases">
        <title>Genome public.</title>
        <authorList>
            <person name="Liu C."/>
            <person name="Sun Q."/>
        </authorList>
    </citation>
    <scope>NUCLEOTIDE SEQUENCE [LARGE SCALE GENOMIC DNA]</scope>
    <source>
        <strain evidence="6 7">NSJ-27</strain>
    </source>
</reference>
<dbReference type="RefSeq" id="WP_186995843.1">
    <property type="nucleotide sequence ID" value="NZ_JACOQK010000001.1"/>
</dbReference>
<dbReference type="SMART" id="SM00422">
    <property type="entry name" value="HTH_MERR"/>
    <property type="match status" value="1"/>
</dbReference>
<evidence type="ECO:0000313" key="7">
    <source>
        <dbReference type="Proteomes" id="UP000649151"/>
    </source>
</evidence>
<evidence type="ECO:0000256" key="2">
    <source>
        <dbReference type="ARBA" id="ARBA00023125"/>
    </source>
</evidence>
<dbReference type="InterPro" id="IPR000551">
    <property type="entry name" value="MerR-type_HTH_dom"/>
</dbReference>
<evidence type="ECO:0000256" key="4">
    <source>
        <dbReference type="ARBA" id="ARBA00023163"/>
    </source>
</evidence>
<accession>A0ABR7IN30</accession>
<keyword evidence="3" id="KW-0010">Activator</keyword>
<keyword evidence="7" id="KW-1185">Reference proteome</keyword>
<evidence type="ECO:0000259" key="5">
    <source>
        <dbReference type="PROSITE" id="PS50937"/>
    </source>
</evidence>
<dbReference type="PROSITE" id="PS50937">
    <property type="entry name" value="HTH_MERR_2"/>
    <property type="match status" value="1"/>
</dbReference>
<name>A0ABR7IN30_9CLOT</name>
<dbReference type="InterPro" id="IPR009061">
    <property type="entry name" value="DNA-bd_dom_put_sf"/>
</dbReference>
<proteinExistence type="predicted"/>
<dbReference type="InterPro" id="IPR047057">
    <property type="entry name" value="MerR_fam"/>
</dbReference>
<gene>
    <name evidence="6" type="ORF">H8Z77_00680</name>
</gene>
<dbReference type="Pfam" id="PF07739">
    <property type="entry name" value="TipAS"/>
    <property type="match status" value="1"/>
</dbReference>
<dbReference type="Gene3D" id="1.10.1660.10">
    <property type="match status" value="1"/>
</dbReference>
<comment type="caution">
    <text evidence="6">The sequence shown here is derived from an EMBL/GenBank/DDBJ whole genome shotgun (WGS) entry which is preliminary data.</text>
</comment>
<sequence length="254" mass="30069">MNYSIKELSNIAGVSARTLRYYDEIGLLKPLYTTDSGYRYYGEQELDLLQQILFYKERGFDLKRIQKILYQEQFHLMDALEEHLLELKKQQAHIASLIQTVEQTILSMKGEYQMNDTEKFKAFKQRAVQQNETLYGEEARKQYGNHEVDTTNQKIMQMSQQKYEQFHSLESDIKQLLENAVVSGNKPNSEQAKQIVVLHKKWLCMVWKQYTPQAHKGLSAMYVSDERFRTYYDERQPGCAEFLHQAILHWADQC</sequence>
<dbReference type="PANTHER" id="PTHR30204:SF90">
    <property type="entry name" value="HTH-TYPE TRANSCRIPTIONAL ACTIVATOR MTA"/>
    <property type="match status" value="1"/>
</dbReference>
<keyword evidence="2" id="KW-0238">DNA-binding</keyword>
<dbReference type="SUPFAM" id="SSF89082">
    <property type="entry name" value="Antibiotic binding domain of TipA-like multidrug resistance regulators"/>
    <property type="match status" value="1"/>
</dbReference>